<dbReference type="InterPro" id="IPR049033">
    <property type="entry name" value="AGA-YXIM_GBD"/>
</dbReference>
<gene>
    <name evidence="3" type="ORF">ACFSKK_01735</name>
</gene>
<dbReference type="InterPro" id="IPR013783">
    <property type="entry name" value="Ig-like_fold"/>
</dbReference>
<dbReference type="Pfam" id="PF00041">
    <property type="entry name" value="fn3"/>
    <property type="match status" value="1"/>
</dbReference>
<feature type="domain" description="Fibronectin type-III" evidence="2">
    <location>
        <begin position="755"/>
        <end position="844"/>
    </location>
</feature>
<dbReference type="CDD" id="cd10318">
    <property type="entry name" value="RGL11"/>
    <property type="match status" value="1"/>
</dbReference>
<dbReference type="InterPro" id="IPR036116">
    <property type="entry name" value="FN3_sf"/>
</dbReference>
<dbReference type="InterPro" id="IPR058094">
    <property type="entry name" value="Ig-like_OmpL47-like"/>
</dbReference>
<evidence type="ECO:0000313" key="3">
    <source>
        <dbReference type="EMBL" id="MFD2212428.1"/>
    </source>
</evidence>
<reference evidence="4" key="1">
    <citation type="journal article" date="2019" name="Int. J. Syst. Evol. Microbiol.">
        <title>The Global Catalogue of Microorganisms (GCM) 10K type strain sequencing project: providing services to taxonomists for standard genome sequencing and annotation.</title>
        <authorList>
            <consortium name="The Broad Institute Genomics Platform"/>
            <consortium name="The Broad Institute Genome Sequencing Center for Infectious Disease"/>
            <person name="Wu L."/>
            <person name="Ma J."/>
        </authorList>
    </citation>
    <scope>NUCLEOTIDE SEQUENCE [LARGE SCALE GENOMIC DNA]</scope>
    <source>
        <strain evidence="4">CGMCC 1.15474</strain>
    </source>
</reference>
<dbReference type="Pfam" id="PF18370">
    <property type="entry name" value="RGI_lyase"/>
    <property type="match status" value="1"/>
</dbReference>
<dbReference type="InterPro" id="IPR049366">
    <property type="entry name" value="RGL11_C"/>
</dbReference>
<dbReference type="InterPro" id="IPR001087">
    <property type="entry name" value="GDSL"/>
</dbReference>
<dbReference type="InterPro" id="IPR037459">
    <property type="entry name" value="RhgT-like"/>
</dbReference>
<name>A0ABW5BQM1_9BACI</name>
<dbReference type="NCBIfam" id="NF047446">
    <property type="entry name" value="barrel_OmpL47"/>
    <property type="match status" value="1"/>
</dbReference>
<feature type="domain" description="Fibronectin type-III" evidence="2">
    <location>
        <begin position="656"/>
        <end position="749"/>
    </location>
</feature>
<dbReference type="SUPFAM" id="SSF49785">
    <property type="entry name" value="Galactose-binding domain-like"/>
    <property type="match status" value="2"/>
</dbReference>
<dbReference type="PROSITE" id="PS50853">
    <property type="entry name" value="FN3"/>
    <property type="match status" value="3"/>
</dbReference>
<proteinExistence type="predicted"/>
<dbReference type="InterPro" id="IPR036514">
    <property type="entry name" value="SGNH_hydro_sf"/>
</dbReference>
<dbReference type="Gene3D" id="3.30.1920.20">
    <property type="match status" value="1"/>
</dbReference>
<feature type="chain" id="PRO_5045300678" evidence="1">
    <location>
        <begin position="31"/>
        <end position="1694"/>
    </location>
</feature>
<dbReference type="SUPFAM" id="SSF49265">
    <property type="entry name" value="Fibronectin type III"/>
    <property type="match status" value="2"/>
</dbReference>
<dbReference type="InterPro" id="IPR034641">
    <property type="entry name" value="RGL11"/>
</dbReference>
<dbReference type="Gene3D" id="2.60.40.10">
    <property type="entry name" value="Immunoglobulins"/>
    <property type="match status" value="4"/>
</dbReference>
<accession>A0ABW5BQM1</accession>
<dbReference type="Proteomes" id="UP001597318">
    <property type="component" value="Unassembled WGS sequence"/>
</dbReference>
<evidence type="ECO:0000313" key="4">
    <source>
        <dbReference type="Proteomes" id="UP001597318"/>
    </source>
</evidence>
<dbReference type="PANTHER" id="PTHR43118:SF1">
    <property type="entry name" value="RHAMNOGALACTURONAN LYASE (EUROFUNG)"/>
    <property type="match status" value="1"/>
</dbReference>
<feature type="signal peptide" evidence="1">
    <location>
        <begin position="1"/>
        <end position="30"/>
    </location>
</feature>
<dbReference type="CDD" id="cd01821">
    <property type="entry name" value="Rhamnogalacturan_acetylesterase_like"/>
    <property type="match status" value="1"/>
</dbReference>
<dbReference type="Gene3D" id="3.40.50.1110">
    <property type="entry name" value="SGNH hydrolase"/>
    <property type="match status" value="1"/>
</dbReference>
<dbReference type="SUPFAM" id="SSF69318">
    <property type="entry name" value="Integrin alpha N-terminal domain"/>
    <property type="match status" value="1"/>
</dbReference>
<organism evidence="3 4">
    <name type="scientific">Metabacillus endolithicus</name>
    <dbReference type="NCBI Taxonomy" id="1535204"/>
    <lineage>
        <taxon>Bacteria</taxon>
        <taxon>Bacillati</taxon>
        <taxon>Bacillota</taxon>
        <taxon>Bacilli</taxon>
        <taxon>Bacillales</taxon>
        <taxon>Bacillaceae</taxon>
        <taxon>Metabacillus</taxon>
    </lineage>
</organism>
<feature type="domain" description="Fibronectin type-III" evidence="2">
    <location>
        <begin position="420"/>
        <end position="507"/>
    </location>
</feature>
<dbReference type="InterPro" id="IPR003961">
    <property type="entry name" value="FN3_dom"/>
</dbReference>
<dbReference type="InterPro" id="IPR028994">
    <property type="entry name" value="Integrin_alpha_N"/>
</dbReference>
<dbReference type="RefSeq" id="WP_379049723.1">
    <property type="nucleotide sequence ID" value="NZ_JBHUIK010000001.1"/>
</dbReference>
<dbReference type="CDD" id="cd00063">
    <property type="entry name" value="FN3"/>
    <property type="match status" value="2"/>
</dbReference>
<keyword evidence="1" id="KW-0732">Signal</keyword>
<sequence length="1694" mass="186545">MKGKRRGRKQAAILLSAMLVLSNFPISFQAAKAEENVVTKKFDFGTSSSAVKDGYSKVSEESSYSEEIGYGFQDPSKVVSGDNGTTDALQSDFISTKETSFNVDLPNGDYTVSVIAGDSKEATNIGVKAETIQKVQDTPVAAGEFIDRSFSIALVDGQLNVELTGSNPKINGLIITELAKREAGDKPTVYIAGDSTVQTYDEYWKPEAGWGQMIPRYFNDDILFDNHAIGGRSSKSFIFEGRLDNILTKIRPDDYFLIQFGHNDATISRPERYASVADYKNYLKTYINGARQRGATPILVTPVGRRDFNADTGIFNVSFPEYVEGMKQVAAELDVELVDLSTLSREYYDSIGPIGTLSVFLHTEPGIYQAFPNGSQDDTHFQEYGAIQIARLLSSGIKELSSPLASYVTDVEPPANVPNKPTGVTANSISNAGAVLTWDEVENTDIYKIYRKLSTEENYVLAGTSTIPRISLSGMDEGKTYHLQVAAVNGKGESKRSDVVEIKTKEATLKFDFGPVGSPVAEGYTNVDLNTVYTEERGYGIKDNTGMITRDRGDGDTPLRDVTRDWLGYFNNGWEFKVDVPNGLYAVKVHVADFVGSARTDVSIEGKDLGPVNAPSRNYTSKVFSDVSVTDGQMNVNFKGSTGIANGLELTPILLAPSELKAEEVKIDPENPSVSLSWKAVEDAAKYNIYRKVAGTSNVELIDTSATNSYKDTSIDVGMDYEYTITTIDRANVETVPSMPLAVSMIDPSVSVPNEPVNLKLGNVNKNDLTFSWDKTEGAKTYNVYRSEKKDGTYQLVGKTSDTTYTDKTVLTTIKYYYKVAAVNAGGISEKSESLETPAVTVLKRQMETIDRGLVAVKTDEGVYLGWRLLGTDPKDVSFNLYRNNEKMNSSPISDSTNFVDKEGSVNDVYEVRAVLNGKEKKTKDRTNVLSNNFLDIPLDKPKDGVTPLGDPYTYSANDASVGDLDGDGEYEIIVKWNPSNAKDNSQAGYTGNVYIDAYKLDGEKLWRIDLGKNIRAGAHYTQFIVYDFDGNGKAEIAFKTADGTVDGQGNVIGKKDADHRNSSGYILQGSEYLTVFEGETGKELVTTDYDPQRGDVSSWGDSYGNRVDRFLAGVAYLDGEKPSLIMARGYYTRTVVTAYNFRDGKLTKEWTFDTNNEGYSSWAGQGYHSLSVADVDHDGKDEIVYGQMTIDDDGSGLYNSGLGHGDALHVSDLDPNRPGLEIFSVQENKNAKYGFDLRDAETGEFIWGVQTGEDTGRGMTADIDPNYEGAEAWAISGEWNSTTGGLYSATGEKISENIPSSNFGIWWDGDLLRELLDHKWDANKGVGTGTIAKWNYQDKKLENLLLAEGTYSNNSTKGTPSLQADLLGDWREEAIWRTEDSSALRLYTTTAVTDHKIYTLMHDAQYRQSIAWQNVGYNQPPHPSFYIGEGMEEPPTPNIYLVSGEKKDENAPETTHEIIGEAQNNWYKEAVEIKLTAVDHESEVENTYFKVNNGSEQTGTSVTIQEDGKHIIHYWSEDEAGNVEDMKEVAINMDSSSPIITFTVEDGTEFGIDEEINVTCEAVDALSGIESSTCKENTQPAYQLGVGTHEFTAEAIDLAGNKTNSSISIEVVVDYDSLANLTQQFLKENGEEANFQPYLKKLEAAKKSAEKNNTKARNGQLNAFINHVKAKTEKELTTDQANYLIQFTEELMK</sequence>
<dbReference type="SUPFAM" id="SSF52266">
    <property type="entry name" value="SGNH hydrolase"/>
    <property type="match status" value="1"/>
</dbReference>
<dbReference type="Pfam" id="PF21254">
    <property type="entry name" value="AGA-YXIM_GBD"/>
    <property type="match status" value="2"/>
</dbReference>
<dbReference type="SMART" id="SM00060">
    <property type="entry name" value="FN3"/>
    <property type="match status" value="3"/>
</dbReference>
<dbReference type="EMBL" id="JBHUIK010000001">
    <property type="protein sequence ID" value="MFD2212428.1"/>
    <property type="molecule type" value="Genomic_DNA"/>
</dbReference>
<protein>
    <submittedName>
        <fullName evidence="3">OmpL47-type beta-barrel domain-containing protein</fullName>
    </submittedName>
</protein>
<keyword evidence="4" id="KW-1185">Reference proteome</keyword>
<dbReference type="InterPro" id="IPR008979">
    <property type="entry name" value="Galactose-bd-like_sf"/>
</dbReference>
<evidence type="ECO:0000259" key="2">
    <source>
        <dbReference type="PROSITE" id="PS50853"/>
    </source>
</evidence>
<dbReference type="PANTHER" id="PTHR43118">
    <property type="entry name" value="RHAMNOGALACTURONAN LYASE (EUROFUNG)"/>
    <property type="match status" value="1"/>
</dbReference>
<dbReference type="Pfam" id="PF21348">
    <property type="entry name" value="RGL11_C"/>
    <property type="match status" value="1"/>
</dbReference>
<dbReference type="InterPro" id="IPR041624">
    <property type="entry name" value="RGI_lyase"/>
</dbReference>
<dbReference type="Pfam" id="PF00657">
    <property type="entry name" value="Lipase_GDSL"/>
    <property type="match status" value="1"/>
</dbReference>
<comment type="caution">
    <text evidence="3">The sequence shown here is derived from an EMBL/GenBank/DDBJ whole genome shotgun (WGS) entry which is preliminary data.</text>
</comment>
<evidence type="ECO:0000256" key="1">
    <source>
        <dbReference type="SAM" id="SignalP"/>
    </source>
</evidence>
<dbReference type="Gene3D" id="2.60.120.430">
    <property type="entry name" value="Galactose-binding lectin"/>
    <property type="match status" value="2"/>
</dbReference>